<proteinExistence type="predicted"/>
<evidence type="ECO:0000313" key="3">
    <source>
        <dbReference type="Proteomes" id="UP000694001"/>
    </source>
</evidence>
<accession>A0A975U2S6</accession>
<feature type="compositionally biased region" description="Low complexity" evidence="1">
    <location>
        <begin position="22"/>
        <end position="37"/>
    </location>
</feature>
<reference evidence="2" key="1">
    <citation type="submission" date="2021-06" db="EMBL/GenBank/DDBJ databases">
        <title>Elioraea tepida, sp. nov., a moderately thermophilic aerobic anoxygenic phototrophic bacterium isolated from an alkaline siliceous hot spring mat community in Yellowstone National Park, WY, USA.</title>
        <authorList>
            <person name="Saini M.K."/>
            <person name="Yoshida S."/>
            <person name="Sebastian A."/>
            <person name="Hirose S."/>
            <person name="Hara E."/>
            <person name="Tamaki H."/>
            <person name="Soulier N.T."/>
            <person name="Albert I."/>
            <person name="Hanada S."/>
            <person name="Bryant D.A."/>
            <person name="Tank M."/>
        </authorList>
    </citation>
    <scope>NUCLEOTIDE SEQUENCE</scope>
    <source>
        <strain evidence="2">MS-P2</strain>
    </source>
</reference>
<gene>
    <name evidence="2" type="ORF">KO353_03435</name>
</gene>
<evidence type="ECO:0000256" key="1">
    <source>
        <dbReference type="SAM" id="MobiDB-lite"/>
    </source>
</evidence>
<keyword evidence="3" id="KW-1185">Reference proteome</keyword>
<dbReference type="RefSeq" id="WP_218286363.1">
    <property type="nucleotide sequence ID" value="NZ_CP076448.1"/>
</dbReference>
<feature type="region of interest" description="Disordered" evidence="1">
    <location>
        <begin position="21"/>
        <end position="54"/>
    </location>
</feature>
<dbReference type="AlphaFoldDB" id="A0A975U2S6"/>
<organism evidence="2 3">
    <name type="scientific">Elioraea tepida</name>
    <dbReference type="NCBI Taxonomy" id="2843330"/>
    <lineage>
        <taxon>Bacteria</taxon>
        <taxon>Pseudomonadati</taxon>
        <taxon>Pseudomonadota</taxon>
        <taxon>Alphaproteobacteria</taxon>
        <taxon>Acetobacterales</taxon>
        <taxon>Elioraeaceae</taxon>
        <taxon>Elioraea</taxon>
    </lineage>
</organism>
<dbReference type="Proteomes" id="UP000694001">
    <property type="component" value="Chromosome"/>
</dbReference>
<dbReference type="EMBL" id="CP076448">
    <property type="protein sequence ID" value="QXM25307.1"/>
    <property type="molecule type" value="Genomic_DNA"/>
</dbReference>
<name>A0A975U2S6_9PROT</name>
<dbReference type="KEGG" id="elio:KO353_03435"/>
<protein>
    <submittedName>
        <fullName evidence="2">Uncharacterized protein</fullName>
    </submittedName>
</protein>
<sequence length="210" mass="23371">MERHASLDALVRQQLRKWPQSLPGLAPRGAAPPTLRARPSDAQSPASPFLKIPGTDRLRTLPDGMWLQFGGTPEEPWCDVVAIEACSSFQNLLDKRSRFAPSTHSLLAICPLPWLLGPVSPSDPTPRWRLTGILRSEPTGLLTLPVRDMRVLYGLRERHYDHFVTGHVPHAHEFFCPIGALTREKAYEDPRMQALMARLSSAANFLDPAG</sequence>
<evidence type="ECO:0000313" key="2">
    <source>
        <dbReference type="EMBL" id="QXM25307.1"/>
    </source>
</evidence>